<gene>
    <name evidence="1" type="ORF">DPMN_188853</name>
</gene>
<dbReference type="InterPro" id="IPR029006">
    <property type="entry name" value="ADF-H/Gelsolin-like_dom_sf"/>
</dbReference>
<name>A0A9D4DTT3_DREPO</name>
<dbReference type="AlphaFoldDB" id="A0A9D4DTT3"/>
<dbReference type="EMBL" id="JAIWYP010000010">
    <property type="protein sequence ID" value="KAH3754190.1"/>
    <property type="molecule type" value="Genomic_DNA"/>
</dbReference>
<dbReference type="Gene3D" id="3.40.20.10">
    <property type="entry name" value="Severin"/>
    <property type="match status" value="1"/>
</dbReference>
<dbReference type="Proteomes" id="UP000828390">
    <property type="component" value="Unassembled WGS sequence"/>
</dbReference>
<protein>
    <submittedName>
        <fullName evidence="1">Uncharacterized protein</fullName>
    </submittedName>
</protein>
<evidence type="ECO:0000313" key="1">
    <source>
        <dbReference type="EMBL" id="KAH3754190.1"/>
    </source>
</evidence>
<keyword evidence="2" id="KW-1185">Reference proteome</keyword>
<reference evidence="1" key="1">
    <citation type="journal article" date="2019" name="bioRxiv">
        <title>The Genome of the Zebra Mussel, Dreissena polymorpha: A Resource for Invasive Species Research.</title>
        <authorList>
            <person name="McCartney M.A."/>
            <person name="Auch B."/>
            <person name="Kono T."/>
            <person name="Mallez S."/>
            <person name="Zhang Y."/>
            <person name="Obille A."/>
            <person name="Becker A."/>
            <person name="Abrahante J.E."/>
            <person name="Garbe J."/>
            <person name="Badalamenti J.P."/>
            <person name="Herman A."/>
            <person name="Mangelson H."/>
            <person name="Liachko I."/>
            <person name="Sullivan S."/>
            <person name="Sone E.D."/>
            <person name="Koren S."/>
            <person name="Silverstein K.A.T."/>
            <person name="Beckman K.B."/>
            <person name="Gohl D.M."/>
        </authorList>
    </citation>
    <scope>NUCLEOTIDE SEQUENCE</scope>
    <source>
        <strain evidence="1">Duluth1</strain>
        <tissue evidence="1">Whole animal</tissue>
    </source>
</reference>
<sequence length="344" mass="38134">MTDPAFKIVNPKQPQFLIWRIEKLTVQMVPKQQYGNFYKGDSYIVLSIASPGQRRGASVQAANQLPPDVSVLGQFLQLPPCLAHLLSICIQVSALGVLAHLISICIQVSALGVYRLPPLPLLLGVLADLLSICIQGFLPICSASASRWEIALLYWMQACKGFSLSITKNMKDVIFNRMLLCSCPKTFLGDLVWQADLKDLPEAGVDEDLFLYGDCGGLPGLCSIEEFWLYNFGLEHSYLPSVDGEAQSANTLRLARFLPPAKHHPVTAQRRNYFHHCNPLWNSVERSCVAVENQAFSNMLIRTRAWALSGNKSCGGPPPTITVDHQDHSGPPGPRYFAVNYMFM</sequence>
<proteinExistence type="predicted"/>
<evidence type="ECO:0000313" key="2">
    <source>
        <dbReference type="Proteomes" id="UP000828390"/>
    </source>
</evidence>
<dbReference type="SUPFAM" id="SSF55753">
    <property type="entry name" value="Actin depolymerizing proteins"/>
    <property type="match status" value="1"/>
</dbReference>
<accession>A0A9D4DTT3</accession>
<organism evidence="1 2">
    <name type="scientific">Dreissena polymorpha</name>
    <name type="common">Zebra mussel</name>
    <name type="synonym">Mytilus polymorpha</name>
    <dbReference type="NCBI Taxonomy" id="45954"/>
    <lineage>
        <taxon>Eukaryota</taxon>
        <taxon>Metazoa</taxon>
        <taxon>Spiralia</taxon>
        <taxon>Lophotrochozoa</taxon>
        <taxon>Mollusca</taxon>
        <taxon>Bivalvia</taxon>
        <taxon>Autobranchia</taxon>
        <taxon>Heteroconchia</taxon>
        <taxon>Euheterodonta</taxon>
        <taxon>Imparidentia</taxon>
        <taxon>Neoheterodontei</taxon>
        <taxon>Myida</taxon>
        <taxon>Dreissenoidea</taxon>
        <taxon>Dreissenidae</taxon>
        <taxon>Dreissena</taxon>
    </lineage>
</organism>
<comment type="caution">
    <text evidence="1">The sequence shown here is derived from an EMBL/GenBank/DDBJ whole genome shotgun (WGS) entry which is preliminary data.</text>
</comment>
<reference evidence="1" key="2">
    <citation type="submission" date="2020-11" db="EMBL/GenBank/DDBJ databases">
        <authorList>
            <person name="McCartney M.A."/>
            <person name="Auch B."/>
            <person name="Kono T."/>
            <person name="Mallez S."/>
            <person name="Becker A."/>
            <person name="Gohl D.M."/>
            <person name="Silverstein K.A.T."/>
            <person name="Koren S."/>
            <person name="Bechman K.B."/>
            <person name="Herman A."/>
            <person name="Abrahante J.E."/>
            <person name="Garbe J."/>
        </authorList>
    </citation>
    <scope>NUCLEOTIDE SEQUENCE</scope>
    <source>
        <strain evidence="1">Duluth1</strain>
        <tissue evidence="1">Whole animal</tissue>
    </source>
</reference>